<dbReference type="Proteomes" id="UP000319483">
    <property type="component" value="Unassembled WGS sequence"/>
</dbReference>
<proteinExistence type="predicted"/>
<feature type="coiled-coil region" evidence="1">
    <location>
        <begin position="254"/>
        <end position="316"/>
    </location>
</feature>
<sequence length="329" mass="38928">MAKKISAYAKNKQGEYILNQHKPSQLKKFYIWNVLKMKQESPEEYEKLTFYSTQADKQYRARMTPVKNGFFRYIENMKGGNNEDGDNESISHSTAISVLSELSEITFVIGKKSYQLKFTEFLIEPRLQFENRNVYYPDLIGCFSSKCDLAEKWNGKVAIEVAVNHKCEQTKIKDFFAHNIPIIEVTLTKKMIFLKEFQNKSYDSEDLEKYYDFLKSKFKDHVYGNILSDPIPANYYVEELKLKQIELNNIISINTELNESNESYKLELDKKQSLLNEFTTKINDLSRENYNLHNLLKQNEESNNKLKNKIEIIESMSFWEKLRYLFKLD</sequence>
<comment type="caution">
    <text evidence="2">The sequence shown here is derived from an EMBL/GenBank/DDBJ whole genome shotgun (WGS) entry which is preliminary data.</text>
</comment>
<dbReference type="AlphaFoldDB" id="A0A556SA74"/>
<accession>A0A556SA74</accession>
<organism evidence="2 3">
    <name type="scientific">Gilliamella apicola</name>
    <dbReference type="NCBI Taxonomy" id="1196095"/>
    <lineage>
        <taxon>Bacteria</taxon>
        <taxon>Pseudomonadati</taxon>
        <taxon>Pseudomonadota</taxon>
        <taxon>Gammaproteobacteria</taxon>
        <taxon>Orbales</taxon>
        <taxon>Orbaceae</taxon>
        <taxon>Gilliamella</taxon>
    </lineage>
</organism>
<gene>
    <name evidence="2" type="ORF">FPQ15_10290</name>
</gene>
<name>A0A556SA74_9GAMM</name>
<evidence type="ECO:0000256" key="1">
    <source>
        <dbReference type="SAM" id="Coils"/>
    </source>
</evidence>
<reference evidence="2 3" key="1">
    <citation type="submission" date="2019-07" db="EMBL/GenBank/DDBJ databases">
        <title>Gilliamella genomes.</title>
        <authorList>
            <person name="Zheng H."/>
        </authorList>
    </citation>
    <scope>NUCLEOTIDE SEQUENCE [LARGE SCALE GENOMIC DNA]</scope>
    <source>
        <strain evidence="2 3">W8127</strain>
    </source>
</reference>
<evidence type="ECO:0000313" key="3">
    <source>
        <dbReference type="Proteomes" id="UP000319483"/>
    </source>
</evidence>
<keyword evidence="1" id="KW-0175">Coiled coil</keyword>
<dbReference type="EMBL" id="VMHM01000013">
    <property type="protein sequence ID" value="TSJ98051.1"/>
    <property type="molecule type" value="Genomic_DNA"/>
</dbReference>
<dbReference type="RefSeq" id="WP_144092537.1">
    <property type="nucleotide sequence ID" value="NZ_VMHM01000013.1"/>
</dbReference>
<protein>
    <submittedName>
        <fullName evidence="2">Uncharacterized protein</fullName>
    </submittedName>
</protein>
<evidence type="ECO:0000313" key="2">
    <source>
        <dbReference type="EMBL" id="TSJ98051.1"/>
    </source>
</evidence>